<keyword evidence="1" id="KW-0472">Membrane</keyword>
<keyword evidence="3" id="KW-1185">Reference proteome</keyword>
<keyword evidence="1" id="KW-0812">Transmembrane</keyword>
<evidence type="ECO:0000256" key="1">
    <source>
        <dbReference type="SAM" id="Phobius"/>
    </source>
</evidence>
<dbReference type="AlphaFoldDB" id="A0A6J8B4T1"/>
<protein>
    <recommendedName>
        <fullName evidence="4">DUF1772 domain-containing protein</fullName>
    </recommendedName>
</protein>
<gene>
    <name evidence="2" type="ORF">MCOR_15042</name>
</gene>
<dbReference type="Proteomes" id="UP000507470">
    <property type="component" value="Unassembled WGS sequence"/>
</dbReference>
<dbReference type="OrthoDB" id="5954308at2759"/>
<feature type="transmembrane region" description="Helical" evidence="1">
    <location>
        <begin position="82"/>
        <end position="103"/>
    </location>
</feature>
<evidence type="ECO:0008006" key="4">
    <source>
        <dbReference type="Google" id="ProtNLM"/>
    </source>
</evidence>
<accession>A0A6J8B4T1</accession>
<dbReference type="PANTHER" id="PTHR36535">
    <property type="entry name" value="YALI0E30327P"/>
    <property type="match status" value="1"/>
</dbReference>
<dbReference type="InterPro" id="IPR013901">
    <property type="entry name" value="Anthrone_oxy"/>
</dbReference>
<feature type="transmembrane region" description="Helical" evidence="1">
    <location>
        <begin position="56"/>
        <end position="76"/>
    </location>
</feature>
<organism evidence="2 3">
    <name type="scientific">Mytilus coruscus</name>
    <name type="common">Sea mussel</name>
    <dbReference type="NCBI Taxonomy" id="42192"/>
    <lineage>
        <taxon>Eukaryota</taxon>
        <taxon>Metazoa</taxon>
        <taxon>Spiralia</taxon>
        <taxon>Lophotrochozoa</taxon>
        <taxon>Mollusca</taxon>
        <taxon>Bivalvia</taxon>
        <taxon>Autobranchia</taxon>
        <taxon>Pteriomorphia</taxon>
        <taxon>Mytilida</taxon>
        <taxon>Mytiloidea</taxon>
        <taxon>Mytilidae</taxon>
        <taxon>Mytilinae</taxon>
        <taxon>Mytilus</taxon>
    </lineage>
</organism>
<name>A0A6J8B4T1_MYTCO</name>
<evidence type="ECO:0000313" key="2">
    <source>
        <dbReference type="EMBL" id="CAC5378912.1"/>
    </source>
</evidence>
<sequence length="156" mass="17672">MEVDKLDVLKWSAFAATGMFAGAAIYINIVDMPALKKVTDNEAARRFWKESFLRAAKWQGGLGMIATVTGGAIWFLDESNNRHLWCIGSSVMATIFPWTLLIMKPDIDRLLNDNVLREQGGDWVRTKIDAWNKQHMYRSLVGLSVFGLWLYAISKS</sequence>
<dbReference type="EMBL" id="CACVKT020002617">
    <property type="protein sequence ID" value="CAC5378912.1"/>
    <property type="molecule type" value="Genomic_DNA"/>
</dbReference>
<evidence type="ECO:0000313" key="3">
    <source>
        <dbReference type="Proteomes" id="UP000507470"/>
    </source>
</evidence>
<dbReference type="Pfam" id="PF08592">
    <property type="entry name" value="Anthrone_oxy"/>
    <property type="match status" value="1"/>
</dbReference>
<reference evidence="2 3" key="1">
    <citation type="submission" date="2020-06" db="EMBL/GenBank/DDBJ databases">
        <authorList>
            <person name="Li R."/>
            <person name="Bekaert M."/>
        </authorList>
    </citation>
    <scope>NUCLEOTIDE SEQUENCE [LARGE SCALE GENOMIC DNA]</scope>
    <source>
        <strain evidence="3">wild</strain>
    </source>
</reference>
<feature type="transmembrane region" description="Helical" evidence="1">
    <location>
        <begin position="135"/>
        <end position="153"/>
    </location>
</feature>
<dbReference type="PANTHER" id="PTHR36535:SF1">
    <property type="entry name" value="DUF1772 DOMAIN-CONTAINING PROTEIN"/>
    <property type="match status" value="1"/>
</dbReference>
<keyword evidence="1" id="KW-1133">Transmembrane helix</keyword>
<proteinExistence type="predicted"/>
<feature type="transmembrane region" description="Helical" evidence="1">
    <location>
        <begin position="12"/>
        <end position="35"/>
    </location>
</feature>